<dbReference type="EMBL" id="JAOYFB010000002">
    <property type="protein sequence ID" value="KAK4008518.1"/>
    <property type="molecule type" value="Genomic_DNA"/>
</dbReference>
<evidence type="ECO:0000313" key="1">
    <source>
        <dbReference type="EMBL" id="KAK4008518.1"/>
    </source>
</evidence>
<name>A0ABQ9Z6I9_9CRUS</name>
<sequence length="122" mass="13862">MNMDLIEFGWLLSHVVFLICRLKMRCLICLLIAAMIGWAGCTADADAQVNEQADVDRPEVEVGAKGIEKGSYNKKSFMHHAPVYRYTHYHRIESVQQSGESQLGSSRPEMGQHFILNFAFEK</sequence>
<comment type="caution">
    <text evidence="1">The sequence shown here is derived from an EMBL/GenBank/DDBJ whole genome shotgun (WGS) entry which is preliminary data.</text>
</comment>
<organism evidence="1 2">
    <name type="scientific">Daphnia magna</name>
    <dbReference type="NCBI Taxonomy" id="35525"/>
    <lineage>
        <taxon>Eukaryota</taxon>
        <taxon>Metazoa</taxon>
        <taxon>Ecdysozoa</taxon>
        <taxon>Arthropoda</taxon>
        <taxon>Crustacea</taxon>
        <taxon>Branchiopoda</taxon>
        <taxon>Diplostraca</taxon>
        <taxon>Cladocera</taxon>
        <taxon>Anomopoda</taxon>
        <taxon>Daphniidae</taxon>
        <taxon>Daphnia</taxon>
    </lineage>
</organism>
<evidence type="ECO:0000313" key="2">
    <source>
        <dbReference type="Proteomes" id="UP001234178"/>
    </source>
</evidence>
<keyword evidence="2" id="KW-1185">Reference proteome</keyword>
<protein>
    <submittedName>
        <fullName evidence="1">Uncharacterized protein</fullName>
    </submittedName>
</protein>
<proteinExistence type="predicted"/>
<accession>A0ABQ9Z6I9</accession>
<gene>
    <name evidence="1" type="ORF">OUZ56_013653</name>
</gene>
<reference evidence="1 2" key="1">
    <citation type="journal article" date="2023" name="Nucleic Acids Res.">
        <title>The hologenome of Daphnia magna reveals possible DNA methylation and microbiome-mediated evolution of the host genome.</title>
        <authorList>
            <person name="Chaturvedi A."/>
            <person name="Li X."/>
            <person name="Dhandapani V."/>
            <person name="Marshall H."/>
            <person name="Kissane S."/>
            <person name="Cuenca-Cambronero M."/>
            <person name="Asole G."/>
            <person name="Calvet F."/>
            <person name="Ruiz-Romero M."/>
            <person name="Marangio P."/>
            <person name="Guigo R."/>
            <person name="Rago D."/>
            <person name="Mirbahai L."/>
            <person name="Eastwood N."/>
            <person name="Colbourne J.K."/>
            <person name="Zhou J."/>
            <person name="Mallon E."/>
            <person name="Orsini L."/>
        </authorList>
    </citation>
    <scope>NUCLEOTIDE SEQUENCE [LARGE SCALE GENOMIC DNA]</scope>
    <source>
        <strain evidence="1">LRV0_1</strain>
    </source>
</reference>
<dbReference type="Proteomes" id="UP001234178">
    <property type="component" value="Unassembled WGS sequence"/>
</dbReference>